<gene>
    <name evidence="3" type="ORF">SOCE836_105090</name>
</gene>
<feature type="region of interest" description="Disordered" evidence="1">
    <location>
        <begin position="670"/>
        <end position="694"/>
    </location>
</feature>
<protein>
    <recommendedName>
        <fullName evidence="5">Secreted protein</fullName>
    </recommendedName>
</protein>
<sequence length="694" mass="74184">MNMHRTLIGLAVLGLTSLSSTAALARVAVSQLTTEPNDSSDSSVGVTRLNSMQVSVRVTQPEEVYAVEAEYAGVTIPLTRNQVNGMHTGRFDLTPIPYGPYTLKVTAYDRYGEASSVQRLVHRYAPPTMWVVSPRPYTPITRDTPIVARCVGTPPYSCFNFRAVVSSQMRKAEALKGEPSTLPGAMEIILPPLSPPLQSGEVLTIRLQSENPGGGPLTMPTSYGMYAPVYYVEESPKLSVVQRAPGAIIDFDATRILFLDHNYLLGVVDRATELVTYIGELQPPTPHTTTEDYGALTPSGVVMQSWNGYLFAWANGLFSRTERRGWIDAVNGDSLLWMTPDEDRINLLTLTTDVDTTFHLRPGTTTPFQADIADSGDIYYSTYEEPSIRGPGELRLGDHPGYLQRPITDGTNVAGRWWNGAVCSSYLYTADGQEVFLGDSRQGNAAGLLLHAGYTAFLKSDGAANQVWVRTPAGDLHQLSDLPTSSRFDQQRLRIGHDGISDTGDVVFLNDGKRYIGRPGEEPEEIGSDLGHARWFDGGWYVTLGNTLFEVAAGDGTTGDGAVATEGMAGRPVMERPQEGLELMYTAPLASEAAEPPAPDPGDPEAAPDTFDDLEAAPLSGDLASAGALGAPPPAAMGCSAGRSAAGQNAGLQGAAALASALVGLTLSRRGRRRCSSTAPRAALATGPARERSS</sequence>
<evidence type="ECO:0000256" key="2">
    <source>
        <dbReference type="SAM" id="SignalP"/>
    </source>
</evidence>
<feature type="region of interest" description="Disordered" evidence="1">
    <location>
        <begin position="592"/>
        <end position="615"/>
    </location>
</feature>
<proteinExistence type="predicted"/>
<evidence type="ECO:0000313" key="4">
    <source>
        <dbReference type="Proteomes" id="UP000295497"/>
    </source>
</evidence>
<feature type="chain" id="PRO_5020598240" description="Secreted protein" evidence="2">
    <location>
        <begin position="26"/>
        <end position="694"/>
    </location>
</feature>
<accession>A0A4P2R643</accession>
<reference evidence="3 4" key="1">
    <citation type="submission" date="2015-09" db="EMBL/GenBank/DDBJ databases">
        <title>Sorangium comparison.</title>
        <authorList>
            <person name="Zaburannyi N."/>
            <person name="Bunk B."/>
            <person name="Overmann J."/>
            <person name="Mueller R."/>
        </authorList>
    </citation>
    <scope>NUCLEOTIDE SEQUENCE [LARGE SCALE GENOMIC DNA]</scope>
    <source>
        <strain evidence="3 4">So ce836</strain>
    </source>
</reference>
<evidence type="ECO:0000256" key="1">
    <source>
        <dbReference type="SAM" id="MobiDB-lite"/>
    </source>
</evidence>
<organism evidence="3 4">
    <name type="scientific">Sorangium cellulosum</name>
    <name type="common">Polyangium cellulosum</name>
    <dbReference type="NCBI Taxonomy" id="56"/>
    <lineage>
        <taxon>Bacteria</taxon>
        <taxon>Pseudomonadati</taxon>
        <taxon>Myxococcota</taxon>
        <taxon>Polyangia</taxon>
        <taxon>Polyangiales</taxon>
        <taxon>Polyangiaceae</taxon>
        <taxon>Sorangium</taxon>
    </lineage>
</organism>
<dbReference type="AlphaFoldDB" id="A0A4P2R643"/>
<name>A0A4P2R643_SORCE</name>
<dbReference type="Proteomes" id="UP000295497">
    <property type="component" value="Chromosome"/>
</dbReference>
<evidence type="ECO:0008006" key="5">
    <source>
        <dbReference type="Google" id="ProtNLM"/>
    </source>
</evidence>
<keyword evidence="2" id="KW-0732">Signal</keyword>
<feature type="signal peptide" evidence="2">
    <location>
        <begin position="1"/>
        <end position="25"/>
    </location>
</feature>
<evidence type="ECO:0000313" key="3">
    <source>
        <dbReference type="EMBL" id="AUX38268.1"/>
    </source>
</evidence>
<dbReference type="EMBL" id="CP012672">
    <property type="protein sequence ID" value="AUX38268.1"/>
    <property type="molecule type" value="Genomic_DNA"/>
</dbReference>